<sequence>MMTGHFTLPLAFDLAATFFFAVTGGLTAMRKGYDFVGVFFLALVVGLGGGLLRDGLFLQQMPTVMEPHYLATVLAAMAVSLLLGERLNRLAMVFLVVDALGLGLYAMVGTQKALLAGLSWVPALLIGVINAVGGGVIRDLITREEPLVFRPGEFYAAAAFAGAALFAALVVGLGVTAQWAALGGIGLVLLIRLASVRFGWKTRAARALIRSSDAADSGV</sequence>
<evidence type="ECO:0000256" key="6">
    <source>
        <dbReference type="ARBA" id="ARBA00023136"/>
    </source>
</evidence>
<comment type="similarity">
    <text evidence="2">Belongs to the UPF0126 family.</text>
</comment>
<name>A0A178MNG7_9PROT</name>
<dbReference type="PANTHER" id="PTHR30506">
    <property type="entry name" value="INNER MEMBRANE PROTEIN"/>
    <property type="match status" value="1"/>
</dbReference>
<feature type="domain" description="Glycine transporter" evidence="8">
    <location>
        <begin position="11"/>
        <end position="83"/>
    </location>
</feature>
<feature type="transmembrane region" description="Helical" evidence="7">
    <location>
        <begin position="33"/>
        <end position="52"/>
    </location>
</feature>
<reference evidence="9 10" key="1">
    <citation type="submission" date="2016-04" db="EMBL/GenBank/DDBJ databases">
        <title>Draft genome sequence of freshwater magnetotactic bacteria Magnetospirillum marisnigri SP-1 and Magnetospirillum moscoviense BB-1.</title>
        <authorList>
            <person name="Koziaeva V."/>
            <person name="Dziuba M.V."/>
            <person name="Ivanov T.M."/>
            <person name="Kuznetsov B."/>
            <person name="Grouzdev D.S."/>
        </authorList>
    </citation>
    <scope>NUCLEOTIDE SEQUENCE [LARGE SCALE GENOMIC DNA]</scope>
    <source>
        <strain evidence="9 10">SP-1</strain>
    </source>
</reference>
<comment type="caution">
    <text evidence="9">The sequence shown here is derived from an EMBL/GenBank/DDBJ whole genome shotgun (WGS) entry which is preliminary data.</text>
</comment>
<evidence type="ECO:0000256" key="7">
    <source>
        <dbReference type="SAM" id="Phobius"/>
    </source>
</evidence>
<evidence type="ECO:0000256" key="2">
    <source>
        <dbReference type="ARBA" id="ARBA00008193"/>
    </source>
</evidence>
<feature type="transmembrane region" description="Helical" evidence="7">
    <location>
        <begin position="67"/>
        <end position="83"/>
    </location>
</feature>
<evidence type="ECO:0000313" key="10">
    <source>
        <dbReference type="Proteomes" id="UP000078428"/>
    </source>
</evidence>
<feature type="transmembrane region" description="Helical" evidence="7">
    <location>
        <begin position="154"/>
        <end position="173"/>
    </location>
</feature>
<keyword evidence="6 7" id="KW-0472">Membrane</keyword>
<keyword evidence="5 7" id="KW-1133">Transmembrane helix</keyword>
<keyword evidence="3" id="KW-1003">Cell membrane</keyword>
<accession>A0A178MNG7</accession>
<proteinExistence type="inferred from homology"/>
<feature type="domain" description="Glycine transporter" evidence="8">
    <location>
        <begin position="96"/>
        <end position="169"/>
    </location>
</feature>
<keyword evidence="4 7" id="KW-0812">Transmembrane</keyword>
<feature type="transmembrane region" description="Helical" evidence="7">
    <location>
        <begin position="6"/>
        <end position="26"/>
    </location>
</feature>
<dbReference type="GO" id="GO:0005886">
    <property type="term" value="C:plasma membrane"/>
    <property type="evidence" value="ECO:0007669"/>
    <property type="project" value="UniProtKB-SubCell"/>
</dbReference>
<dbReference type="OrthoDB" id="9791874at2"/>
<dbReference type="EMBL" id="LWQT01000055">
    <property type="protein sequence ID" value="OAN50320.1"/>
    <property type="molecule type" value="Genomic_DNA"/>
</dbReference>
<evidence type="ECO:0000256" key="1">
    <source>
        <dbReference type="ARBA" id="ARBA00004651"/>
    </source>
</evidence>
<comment type="subcellular location">
    <subcellularLocation>
        <location evidence="1">Cell membrane</location>
        <topology evidence="1">Multi-pass membrane protein</topology>
    </subcellularLocation>
</comment>
<organism evidence="9 10">
    <name type="scientific">Paramagnetospirillum marisnigri</name>
    <dbReference type="NCBI Taxonomy" id="1285242"/>
    <lineage>
        <taxon>Bacteria</taxon>
        <taxon>Pseudomonadati</taxon>
        <taxon>Pseudomonadota</taxon>
        <taxon>Alphaproteobacteria</taxon>
        <taxon>Rhodospirillales</taxon>
        <taxon>Magnetospirillaceae</taxon>
        <taxon>Paramagnetospirillum</taxon>
    </lineage>
</organism>
<keyword evidence="10" id="KW-1185">Reference proteome</keyword>
<evidence type="ECO:0000256" key="5">
    <source>
        <dbReference type="ARBA" id="ARBA00022989"/>
    </source>
</evidence>
<feature type="transmembrane region" description="Helical" evidence="7">
    <location>
        <begin position="114"/>
        <end position="133"/>
    </location>
</feature>
<dbReference type="Proteomes" id="UP000078428">
    <property type="component" value="Unassembled WGS sequence"/>
</dbReference>
<protein>
    <recommendedName>
        <fullName evidence="8">Glycine transporter domain-containing protein</fullName>
    </recommendedName>
</protein>
<dbReference type="AlphaFoldDB" id="A0A178MNG7"/>
<evidence type="ECO:0000256" key="4">
    <source>
        <dbReference type="ARBA" id="ARBA00022692"/>
    </source>
</evidence>
<dbReference type="InterPro" id="IPR005115">
    <property type="entry name" value="Gly_transporter"/>
</dbReference>
<evidence type="ECO:0000313" key="9">
    <source>
        <dbReference type="EMBL" id="OAN50320.1"/>
    </source>
</evidence>
<feature type="transmembrane region" description="Helical" evidence="7">
    <location>
        <begin position="90"/>
        <end position="108"/>
    </location>
</feature>
<evidence type="ECO:0000256" key="3">
    <source>
        <dbReference type="ARBA" id="ARBA00022475"/>
    </source>
</evidence>
<evidence type="ECO:0000259" key="8">
    <source>
        <dbReference type="Pfam" id="PF03458"/>
    </source>
</evidence>
<dbReference type="Pfam" id="PF03458">
    <property type="entry name" value="Gly_transporter"/>
    <property type="match status" value="2"/>
</dbReference>
<feature type="transmembrane region" description="Helical" evidence="7">
    <location>
        <begin position="179"/>
        <end position="200"/>
    </location>
</feature>
<dbReference type="PANTHER" id="PTHR30506:SF3">
    <property type="entry name" value="UPF0126 INNER MEMBRANE PROTEIN YADS-RELATED"/>
    <property type="match status" value="1"/>
</dbReference>
<gene>
    <name evidence="9" type="ORF">A6A04_02680</name>
</gene>